<protein>
    <submittedName>
        <fullName evidence="1">Uncharacterized protein</fullName>
    </submittedName>
</protein>
<dbReference type="KEGG" id="ccp:CHC_T00004106001"/>
<evidence type="ECO:0000313" key="2">
    <source>
        <dbReference type="Proteomes" id="UP000012073"/>
    </source>
</evidence>
<reference evidence="2" key="1">
    <citation type="journal article" date="2013" name="Proc. Natl. Acad. Sci. U.S.A.">
        <title>Genome structure and metabolic features in the red seaweed Chondrus crispus shed light on evolution of the Archaeplastida.</title>
        <authorList>
            <person name="Collen J."/>
            <person name="Porcel B."/>
            <person name="Carre W."/>
            <person name="Ball S.G."/>
            <person name="Chaparro C."/>
            <person name="Tonon T."/>
            <person name="Barbeyron T."/>
            <person name="Michel G."/>
            <person name="Noel B."/>
            <person name="Valentin K."/>
            <person name="Elias M."/>
            <person name="Artiguenave F."/>
            <person name="Arun A."/>
            <person name="Aury J.M."/>
            <person name="Barbosa-Neto J.F."/>
            <person name="Bothwell J.H."/>
            <person name="Bouget F.Y."/>
            <person name="Brillet L."/>
            <person name="Cabello-Hurtado F."/>
            <person name="Capella-Gutierrez S."/>
            <person name="Charrier B."/>
            <person name="Cladiere L."/>
            <person name="Cock J.M."/>
            <person name="Coelho S.M."/>
            <person name="Colleoni C."/>
            <person name="Czjzek M."/>
            <person name="Da Silva C."/>
            <person name="Delage L."/>
            <person name="Denoeud F."/>
            <person name="Deschamps P."/>
            <person name="Dittami S.M."/>
            <person name="Gabaldon T."/>
            <person name="Gachon C.M."/>
            <person name="Groisillier A."/>
            <person name="Herve C."/>
            <person name="Jabbari K."/>
            <person name="Katinka M."/>
            <person name="Kloareg B."/>
            <person name="Kowalczyk N."/>
            <person name="Labadie K."/>
            <person name="Leblanc C."/>
            <person name="Lopez P.J."/>
            <person name="McLachlan D.H."/>
            <person name="Meslet-Cladiere L."/>
            <person name="Moustafa A."/>
            <person name="Nehr Z."/>
            <person name="Nyvall Collen P."/>
            <person name="Panaud O."/>
            <person name="Partensky F."/>
            <person name="Poulain J."/>
            <person name="Rensing S.A."/>
            <person name="Rousvoal S."/>
            <person name="Samson G."/>
            <person name="Symeonidi A."/>
            <person name="Weissenbach J."/>
            <person name="Zambounis A."/>
            <person name="Wincker P."/>
            <person name="Boyen C."/>
        </authorList>
    </citation>
    <scope>NUCLEOTIDE SEQUENCE [LARGE SCALE GENOMIC DNA]</scope>
    <source>
        <strain evidence="2">cv. Stackhouse</strain>
    </source>
</reference>
<dbReference type="AlphaFoldDB" id="R7QCU5"/>
<keyword evidence="2" id="KW-1185">Reference proteome</keyword>
<sequence length="92" mass="10184">MAMRLFHRMQLYSASQFLAYEKSAQIGGAIAPLNETLSAQALSIQTPSGLPRLQFVALVPMSTESVGSDTAHMHCFCYFTKSYCRSGRCSHF</sequence>
<accession>R7QCU5</accession>
<dbReference type="RefSeq" id="XP_005715402.1">
    <property type="nucleotide sequence ID" value="XM_005715345.1"/>
</dbReference>
<organism evidence="1 2">
    <name type="scientific">Chondrus crispus</name>
    <name type="common">Carrageen Irish moss</name>
    <name type="synonym">Polymorpha crispa</name>
    <dbReference type="NCBI Taxonomy" id="2769"/>
    <lineage>
        <taxon>Eukaryota</taxon>
        <taxon>Rhodophyta</taxon>
        <taxon>Florideophyceae</taxon>
        <taxon>Rhodymeniophycidae</taxon>
        <taxon>Gigartinales</taxon>
        <taxon>Gigartinaceae</taxon>
        <taxon>Chondrus</taxon>
    </lineage>
</organism>
<dbReference type="Gramene" id="CDF35583">
    <property type="protein sequence ID" value="CDF35583"/>
    <property type="gene ID" value="CHC_T00004106001"/>
</dbReference>
<dbReference type="GeneID" id="17323119"/>
<evidence type="ECO:0000313" key="1">
    <source>
        <dbReference type="EMBL" id="CDF35583.1"/>
    </source>
</evidence>
<proteinExistence type="predicted"/>
<name>R7QCU5_CHOCR</name>
<dbReference type="EMBL" id="HG001736">
    <property type="protein sequence ID" value="CDF35583.1"/>
    <property type="molecule type" value="Genomic_DNA"/>
</dbReference>
<gene>
    <name evidence="1" type="ORF">CHC_T00004106001</name>
</gene>
<dbReference type="Proteomes" id="UP000012073">
    <property type="component" value="Unassembled WGS sequence"/>
</dbReference>